<dbReference type="EMBL" id="JANPWB010000013">
    <property type="protein sequence ID" value="KAJ1109007.1"/>
    <property type="molecule type" value="Genomic_DNA"/>
</dbReference>
<evidence type="ECO:0000313" key="2">
    <source>
        <dbReference type="EMBL" id="KAJ1109007.1"/>
    </source>
</evidence>
<keyword evidence="3" id="KW-1185">Reference proteome</keyword>
<dbReference type="AlphaFoldDB" id="A0AAV7N3A1"/>
<reference evidence="2" key="1">
    <citation type="journal article" date="2022" name="bioRxiv">
        <title>Sequencing and chromosome-scale assembly of the giantPleurodeles waltlgenome.</title>
        <authorList>
            <person name="Brown T."/>
            <person name="Elewa A."/>
            <person name="Iarovenko S."/>
            <person name="Subramanian E."/>
            <person name="Araus A.J."/>
            <person name="Petzold A."/>
            <person name="Susuki M."/>
            <person name="Suzuki K.-i.T."/>
            <person name="Hayashi T."/>
            <person name="Toyoda A."/>
            <person name="Oliveira C."/>
            <person name="Osipova E."/>
            <person name="Leigh N.D."/>
            <person name="Simon A."/>
            <person name="Yun M.H."/>
        </authorList>
    </citation>
    <scope>NUCLEOTIDE SEQUENCE</scope>
    <source>
        <strain evidence="2">20211129_DDA</strain>
        <tissue evidence="2">Liver</tissue>
    </source>
</reference>
<organism evidence="2 3">
    <name type="scientific">Pleurodeles waltl</name>
    <name type="common">Iberian ribbed newt</name>
    <dbReference type="NCBI Taxonomy" id="8319"/>
    <lineage>
        <taxon>Eukaryota</taxon>
        <taxon>Metazoa</taxon>
        <taxon>Chordata</taxon>
        <taxon>Craniata</taxon>
        <taxon>Vertebrata</taxon>
        <taxon>Euteleostomi</taxon>
        <taxon>Amphibia</taxon>
        <taxon>Batrachia</taxon>
        <taxon>Caudata</taxon>
        <taxon>Salamandroidea</taxon>
        <taxon>Salamandridae</taxon>
        <taxon>Pleurodelinae</taxon>
        <taxon>Pleurodeles</taxon>
    </lineage>
</organism>
<name>A0AAV7N3A1_PLEWA</name>
<feature type="region of interest" description="Disordered" evidence="1">
    <location>
        <begin position="37"/>
        <end position="58"/>
    </location>
</feature>
<gene>
    <name evidence="2" type="ORF">NDU88_006376</name>
</gene>
<evidence type="ECO:0000256" key="1">
    <source>
        <dbReference type="SAM" id="MobiDB-lite"/>
    </source>
</evidence>
<dbReference type="Proteomes" id="UP001066276">
    <property type="component" value="Chromosome 9"/>
</dbReference>
<comment type="caution">
    <text evidence="2">The sequence shown here is derived from an EMBL/GenBank/DDBJ whole genome shotgun (WGS) entry which is preliminary data.</text>
</comment>
<proteinExistence type="predicted"/>
<accession>A0AAV7N3A1</accession>
<protein>
    <submittedName>
        <fullName evidence="2">Uncharacterized protein</fullName>
    </submittedName>
</protein>
<evidence type="ECO:0000313" key="3">
    <source>
        <dbReference type="Proteomes" id="UP001066276"/>
    </source>
</evidence>
<sequence>MQDPVRIKILVPLTECAGTRKSVYRTGTTESFYAEELTGPGEAGGLDTTTEPHQKSLPPRVARHLWGKGRTSCHQNCSPAACWQSR</sequence>